<accession>A0ABM7I119</accession>
<organism evidence="2 3">
    <name type="scientific">Mycolicibacterium mageritense</name>
    <name type="common">Mycobacterium mageritense</name>
    <dbReference type="NCBI Taxonomy" id="53462"/>
    <lineage>
        <taxon>Bacteria</taxon>
        <taxon>Bacillati</taxon>
        <taxon>Actinomycetota</taxon>
        <taxon>Actinomycetes</taxon>
        <taxon>Mycobacteriales</taxon>
        <taxon>Mycobacteriaceae</taxon>
        <taxon>Mycolicibacterium</taxon>
    </lineage>
</organism>
<sequence>MTDKIATGHSTDRSTVAVLGAEVRGRNAFMRALLRDPAAATSEPYTDATVAPRQAGQNVSVSGGLPLSM</sequence>
<keyword evidence="3" id="KW-1185">Reference proteome</keyword>
<dbReference type="EMBL" id="AP022567">
    <property type="protein sequence ID" value="BBX36560.1"/>
    <property type="molecule type" value="Genomic_DNA"/>
</dbReference>
<evidence type="ECO:0000313" key="2">
    <source>
        <dbReference type="EMBL" id="BBX36560.1"/>
    </source>
</evidence>
<feature type="region of interest" description="Disordered" evidence="1">
    <location>
        <begin position="40"/>
        <end position="69"/>
    </location>
</feature>
<dbReference type="Proteomes" id="UP000465622">
    <property type="component" value="Chromosome"/>
</dbReference>
<evidence type="ECO:0000313" key="3">
    <source>
        <dbReference type="Proteomes" id="UP000465622"/>
    </source>
</evidence>
<evidence type="ECO:0000256" key="1">
    <source>
        <dbReference type="SAM" id="MobiDB-lite"/>
    </source>
</evidence>
<proteinExistence type="predicted"/>
<name>A0ABM7I119_MYCME</name>
<protein>
    <submittedName>
        <fullName evidence="2">Uncharacterized protein</fullName>
    </submittedName>
</protein>
<reference evidence="2 3" key="1">
    <citation type="journal article" date="2019" name="Emerg. Microbes Infect.">
        <title>Comprehensive subspecies identification of 175 nontuberculous mycobacteria species based on 7547 genomic profiles.</title>
        <authorList>
            <person name="Matsumoto Y."/>
            <person name="Kinjo T."/>
            <person name="Motooka D."/>
            <person name="Nabeya D."/>
            <person name="Jung N."/>
            <person name="Uechi K."/>
            <person name="Horii T."/>
            <person name="Iida T."/>
            <person name="Fujita J."/>
            <person name="Nakamura S."/>
        </authorList>
    </citation>
    <scope>NUCLEOTIDE SEQUENCE [LARGE SCALE GENOMIC DNA]</scope>
    <source>
        <strain evidence="2 3">JCM 12375</strain>
    </source>
</reference>
<gene>
    <name evidence="2" type="ORF">MMAGJ_58420</name>
</gene>